<keyword evidence="3" id="KW-0808">Transferase</keyword>
<accession>A0A6N3CTR8</accession>
<dbReference type="GeneID" id="58528066"/>
<dbReference type="Pfam" id="PF13439">
    <property type="entry name" value="Glyco_transf_4"/>
    <property type="match status" value="1"/>
</dbReference>
<dbReference type="CDD" id="cd03801">
    <property type="entry name" value="GT4_PimA-like"/>
    <property type="match status" value="1"/>
</dbReference>
<dbReference type="InterPro" id="IPR028098">
    <property type="entry name" value="Glyco_trans_4-like_N"/>
</dbReference>
<dbReference type="Gene3D" id="3.40.50.2000">
    <property type="entry name" value="Glycogen Phosphorylase B"/>
    <property type="match status" value="2"/>
</dbReference>
<dbReference type="InterPro" id="IPR001296">
    <property type="entry name" value="Glyco_trans_1"/>
</dbReference>
<dbReference type="AlphaFoldDB" id="A0A6N3CTR8"/>
<evidence type="ECO:0000259" key="2">
    <source>
        <dbReference type="Pfam" id="PF13439"/>
    </source>
</evidence>
<organism evidence="3">
    <name type="scientific">Streptococcus lutetiensis</name>
    <dbReference type="NCBI Taxonomy" id="150055"/>
    <lineage>
        <taxon>Bacteria</taxon>
        <taxon>Bacillati</taxon>
        <taxon>Bacillota</taxon>
        <taxon>Bacilli</taxon>
        <taxon>Lactobacillales</taxon>
        <taxon>Streptococcaceae</taxon>
        <taxon>Streptococcus</taxon>
    </lineage>
</organism>
<feature type="domain" description="Glycosyltransferase subfamily 4-like N-terminal" evidence="2">
    <location>
        <begin position="15"/>
        <end position="186"/>
    </location>
</feature>
<evidence type="ECO:0000313" key="3">
    <source>
        <dbReference type="EMBL" id="VYU20070.1"/>
    </source>
</evidence>
<evidence type="ECO:0000259" key="1">
    <source>
        <dbReference type="Pfam" id="PF00534"/>
    </source>
</evidence>
<keyword evidence="3" id="KW-0328">Glycosyltransferase</keyword>
<dbReference type="RefSeq" id="WP_111712750.1">
    <property type="nucleotide sequence ID" value="NZ_CABIZE010000003.1"/>
</dbReference>
<dbReference type="EC" id="2.4.1.57" evidence="3"/>
<dbReference type="Pfam" id="PF00534">
    <property type="entry name" value="Glycos_transf_1"/>
    <property type="match status" value="1"/>
</dbReference>
<dbReference type="PANTHER" id="PTHR12526">
    <property type="entry name" value="GLYCOSYLTRANSFERASE"/>
    <property type="match status" value="1"/>
</dbReference>
<protein>
    <submittedName>
        <fullName evidence="3">GDP-mannose-dependent alpha-(1-6)-phosphatidylinositol monomannoside mannosyltransferase</fullName>
        <ecNumber evidence="3">2.4.1.57</ecNumber>
    </submittedName>
</protein>
<dbReference type="EMBL" id="CACRUI010000030">
    <property type="protein sequence ID" value="VYU20070.1"/>
    <property type="molecule type" value="Genomic_DNA"/>
</dbReference>
<reference evidence="3" key="1">
    <citation type="submission" date="2019-11" db="EMBL/GenBank/DDBJ databases">
        <authorList>
            <person name="Feng L."/>
        </authorList>
    </citation>
    <scope>NUCLEOTIDE SEQUENCE</scope>
    <source>
        <strain evidence="3">SLutetiensisLFYP71</strain>
    </source>
</reference>
<name>A0A6N3CTR8_9STRE</name>
<dbReference type="GO" id="GO:0016757">
    <property type="term" value="F:glycosyltransferase activity"/>
    <property type="evidence" value="ECO:0007669"/>
    <property type="project" value="UniProtKB-KW"/>
</dbReference>
<dbReference type="PANTHER" id="PTHR12526:SF627">
    <property type="entry name" value="D-RHAMNOSYLTRANSFERASE WBPZ"/>
    <property type="match status" value="1"/>
</dbReference>
<dbReference type="SUPFAM" id="SSF53756">
    <property type="entry name" value="UDP-Glycosyltransferase/glycogen phosphorylase"/>
    <property type="match status" value="1"/>
</dbReference>
<gene>
    <name evidence="3" type="primary">pimB</name>
    <name evidence="3" type="ORF">SLLFYP71_01726</name>
</gene>
<sequence length="379" mass="42833">MKVLFIENAGLLSAGAFRSLVTLITELRKLGVEGHVALPVTADAVYLLEKENIPYIQLQSCAYTRMISDSISSKEKFKMVFKDIAVKITAHKLAKYVKENRIDIVHDNTSVSYIGYYVAQIANIKHVWHFREFMEEDFNCHYWKKEQLLKLFNKSDANIAISKAIYDKYKDVIDNLQIIYNGIDIEKYYSKRKILFDKETVRALCVGRVCDGKGQKDLVKAAGVLYKKYGEKIKISLAGTYTDIEYQKIIKIAKEYGIEESVIFLGQCTNMTDVYADNDLICMVSKCEAFGRVTVEAMLSGCLALGADSGGTKEIITPETGIKFLAGANDDLVEKLHYIVNNKNQVSYLALAGQEDVKKRFSSIQNAMQVQKVYKTLTD</sequence>
<feature type="domain" description="Glycosyl transferase family 1" evidence="1">
    <location>
        <begin position="191"/>
        <end position="349"/>
    </location>
</feature>
<proteinExistence type="predicted"/>